<dbReference type="AlphaFoldDB" id="A0A368PSW7"/>
<feature type="region of interest" description="Disordered" evidence="1">
    <location>
        <begin position="1"/>
        <end position="158"/>
    </location>
</feature>
<gene>
    <name evidence="2" type="ORF">SETIT_1G362400v2</name>
</gene>
<feature type="compositionally biased region" description="Polar residues" evidence="1">
    <location>
        <begin position="68"/>
        <end position="82"/>
    </location>
</feature>
<reference evidence="2" key="2">
    <citation type="submission" date="2015-07" db="EMBL/GenBank/DDBJ databases">
        <authorList>
            <person name="Noorani M."/>
        </authorList>
    </citation>
    <scope>NUCLEOTIDE SEQUENCE</scope>
    <source>
        <strain evidence="2">Yugu1</strain>
    </source>
</reference>
<sequence length="186" mass="20897">MTAYAAPRTASLHSRTHHHRRYLASRQRSGRTKVSRQKSSVNEHRPSSFPILTTPSLHPQCVPEHSSDTCQESNSSTETEPSASGRHGAPKQPNRKPNPPPPPNSQPGKRSCPKGSTTAPSHPKDRAQTSSLNLDPKQCRRRGRQAQRKRRRTRETRHHLRLCLRGRQVCKTSPPATSRETLSYSI</sequence>
<feature type="compositionally biased region" description="Basic residues" evidence="1">
    <location>
        <begin position="139"/>
        <end position="158"/>
    </location>
</feature>
<evidence type="ECO:0000256" key="1">
    <source>
        <dbReference type="SAM" id="MobiDB-lite"/>
    </source>
</evidence>
<protein>
    <submittedName>
        <fullName evidence="2">Uncharacterized protein</fullName>
    </submittedName>
</protein>
<accession>A0A368PSW7</accession>
<name>A0A368PSW7_SETIT</name>
<feature type="compositionally biased region" description="Pro residues" evidence="1">
    <location>
        <begin position="96"/>
        <end position="105"/>
    </location>
</feature>
<proteinExistence type="predicted"/>
<dbReference type="EMBL" id="CM003528">
    <property type="protein sequence ID" value="RCV08877.1"/>
    <property type="molecule type" value="Genomic_DNA"/>
</dbReference>
<reference evidence="2" key="1">
    <citation type="journal article" date="2012" name="Nat. Biotechnol.">
        <title>Reference genome sequence of the model plant Setaria.</title>
        <authorList>
            <person name="Bennetzen J.L."/>
            <person name="Schmutz J."/>
            <person name="Wang H."/>
            <person name="Percifield R."/>
            <person name="Hawkins J."/>
            <person name="Pontaroli A.C."/>
            <person name="Estep M."/>
            <person name="Feng L."/>
            <person name="Vaughn J.N."/>
            <person name="Grimwood J."/>
            <person name="Jenkins J."/>
            <person name="Barry K."/>
            <person name="Lindquist E."/>
            <person name="Hellsten U."/>
            <person name="Deshpande S."/>
            <person name="Wang X."/>
            <person name="Wu X."/>
            <person name="Mitros T."/>
            <person name="Triplett J."/>
            <person name="Yang X."/>
            <person name="Ye C.Y."/>
            <person name="Mauro-Herrera M."/>
            <person name="Wang L."/>
            <person name="Li P."/>
            <person name="Sharma M."/>
            <person name="Sharma R."/>
            <person name="Ronald P.C."/>
            <person name="Panaud O."/>
            <person name="Kellogg E.A."/>
            <person name="Brutnell T.P."/>
            <person name="Doust A.N."/>
            <person name="Tuskan G.A."/>
            <person name="Rokhsar D."/>
            <person name="Devos K.M."/>
        </authorList>
    </citation>
    <scope>NUCLEOTIDE SEQUENCE [LARGE SCALE GENOMIC DNA]</scope>
    <source>
        <strain evidence="2">Yugu1</strain>
    </source>
</reference>
<organism evidence="2">
    <name type="scientific">Setaria italica</name>
    <name type="common">Foxtail millet</name>
    <name type="synonym">Panicum italicum</name>
    <dbReference type="NCBI Taxonomy" id="4555"/>
    <lineage>
        <taxon>Eukaryota</taxon>
        <taxon>Viridiplantae</taxon>
        <taxon>Streptophyta</taxon>
        <taxon>Embryophyta</taxon>
        <taxon>Tracheophyta</taxon>
        <taxon>Spermatophyta</taxon>
        <taxon>Magnoliopsida</taxon>
        <taxon>Liliopsida</taxon>
        <taxon>Poales</taxon>
        <taxon>Poaceae</taxon>
        <taxon>PACMAD clade</taxon>
        <taxon>Panicoideae</taxon>
        <taxon>Panicodae</taxon>
        <taxon>Paniceae</taxon>
        <taxon>Cenchrinae</taxon>
        <taxon>Setaria</taxon>
    </lineage>
</organism>
<dbReference type="SMR" id="A0A368PSW7"/>
<feature type="compositionally biased region" description="Basic residues" evidence="1">
    <location>
        <begin position="14"/>
        <end position="36"/>
    </location>
</feature>
<evidence type="ECO:0000313" key="2">
    <source>
        <dbReference type="EMBL" id="RCV08877.1"/>
    </source>
</evidence>